<keyword evidence="2 7" id="KW-0813">Transport</keyword>
<keyword evidence="11" id="KW-1185">Reference proteome</keyword>
<comment type="similarity">
    <text evidence="7">Belongs to the binding-protein-dependent transport system permease family.</text>
</comment>
<evidence type="ECO:0000259" key="9">
    <source>
        <dbReference type="PROSITE" id="PS50928"/>
    </source>
</evidence>
<sequence>MSTLTPEKPAPQKTGSPPGGDQRVATRSFLARRLSVLRPSTRRLGALGVAAVLLVPFAAALWGSGAWPADLTVDVKGPLDDAYDWVLDNRDTSPVFLYFLLHLSNWAEDSVAWMTDFLLNLGWFAVTAAAVLTAWRVGGPGRRGLRTAGTALGTFVVCGLLGMWEATMETLALMAVAVLVSALLGGLLGLGAGLSDRFERILRPVLDTMQIMPAFAYLLPLVLVFDIGVPSALIATVVYAAPPMARLTSLGLRGADPAVMEASASLGAMPVQRLLTARLPLARKEILLGLNQTIMMALSMVTIASVIGAGGLGEEVFRALSTVDVGQALAAGIPIVLLAVWLDRTIAAAGDRLGEGGAGTGAVWLHGWRAWALVAGAFAALLAVGKAATPREWSDDWTVDIARPVNDAVGWFTRNLAEGVPVLGGTRTWADGFTTGVLNPLRDTLTATPWWLLVLLAAALALLAGGWGAMSTAGLSMAAVGAIGVWDHSLDTLSQAIAAVVLTLLAGFVIGVAAARVPLLERLLRPVLDTMQTLPQFIYLIPVVALFNVGRAAAVAAAVLYALPAVVRITVQGLRSVDAAALEAARSMGAGTWQQIRQVQLPLARPALMLALNQGVVLVLAMVIVGGFVGSGALGYDVVYGLQKSELGVGLTAGVAIVLLGLVLDRTTQRRTDDRSLTH</sequence>
<dbReference type="Gene3D" id="1.10.3720.10">
    <property type="entry name" value="MetI-like"/>
    <property type="match status" value="2"/>
</dbReference>
<dbReference type="Proteomes" id="UP001585080">
    <property type="component" value="Unassembled WGS sequence"/>
</dbReference>
<dbReference type="CDD" id="cd06261">
    <property type="entry name" value="TM_PBP2"/>
    <property type="match status" value="2"/>
</dbReference>
<protein>
    <submittedName>
        <fullName evidence="10">ABC transporter permease subunit</fullName>
    </submittedName>
</protein>
<feature type="transmembrane region" description="Helical" evidence="7">
    <location>
        <begin position="647"/>
        <end position="664"/>
    </location>
</feature>
<dbReference type="PANTHER" id="PTHR47737:SF1">
    <property type="entry name" value="GLYCINE BETAINE_PROLINE BETAINE TRANSPORT SYSTEM PERMEASE PROTEIN PROW"/>
    <property type="match status" value="1"/>
</dbReference>
<feature type="domain" description="ABC transmembrane type-1" evidence="9">
    <location>
        <begin position="489"/>
        <end position="668"/>
    </location>
</feature>
<evidence type="ECO:0000256" key="6">
    <source>
        <dbReference type="ARBA" id="ARBA00023136"/>
    </source>
</evidence>
<feature type="transmembrane region" description="Helical" evidence="7">
    <location>
        <begin position="450"/>
        <end position="475"/>
    </location>
</feature>
<organism evidence="10 11">
    <name type="scientific">Streptomyces broussonetiae</name>
    <dbReference type="NCBI Taxonomy" id="2686304"/>
    <lineage>
        <taxon>Bacteria</taxon>
        <taxon>Bacillati</taxon>
        <taxon>Actinomycetota</taxon>
        <taxon>Actinomycetes</taxon>
        <taxon>Kitasatosporales</taxon>
        <taxon>Streptomycetaceae</taxon>
        <taxon>Streptomyces</taxon>
    </lineage>
</organism>
<accession>A0ABV5EFD1</accession>
<feature type="transmembrane region" description="Helical" evidence="7">
    <location>
        <begin position="496"/>
        <end position="517"/>
    </location>
</feature>
<evidence type="ECO:0000256" key="8">
    <source>
        <dbReference type="SAM" id="MobiDB-lite"/>
    </source>
</evidence>
<dbReference type="SUPFAM" id="SSF161098">
    <property type="entry name" value="MetI-like"/>
    <property type="match status" value="2"/>
</dbReference>
<feature type="transmembrane region" description="Helical" evidence="7">
    <location>
        <begin position="325"/>
        <end position="342"/>
    </location>
</feature>
<dbReference type="InterPro" id="IPR035906">
    <property type="entry name" value="MetI-like_sf"/>
</dbReference>
<evidence type="ECO:0000256" key="7">
    <source>
        <dbReference type="RuleBase" id="RU363032"/>
    </source>
</evidence>
<feature type="transmembrane region" description="Helical" evidence="7">
    <location>
        <begin position="363"/>
        <end position="384"/>
    </location>
</feature>
<evidence type="ECO:0000313" key="10">
    <source>
        <dbReference type="EMBL" id="MFB8775568.1"/>
    </source>
</evidence>
<feature type="transmembrane region" description="Helical" evidence="7">
    <location>
        <begin position="147"/>
        <end position="164"/>
    </location>
</feature>
<feature type="domain" description="ABC transmembrane type-1" evidence="9">
    <location>
        <begin position="167"/>
        <end position="346"/>
    </location>
</feature>
<feature type="transmembrane region" description="Helical" evidence="7">
    <location>
        <begin position="117"/>
        <end position="135"/>
    </location>
</feature>
<comment type="caution">
    <text evidence="10">The sequence shown here is derived from an EMBL/GenBank/DDBJ whole genome shotgun (WGS) entry which is preliminary data.</text>
</comment>
<keyword evidence="5 7" id="KW-1133">Transmembrane helix</keyword>
<evidence type="ECO:0000256" key="2">
    <source>
        <dbReference type="ARBA" id="ARBA00022448"/>
    </source>
</evidence>
<reference evidence="10 11" key="1">
    <citation type="submission" date="2024-01" db="EMBL/GenBank/DDBJ databases">
        <title>Genome mining of biosynthetic gene clusters to explore secondary metabolites of Streptomyces sp.</title>
        <authorList>
            <person name="Baig A."/>
            <person name="Ajitkumar Shintre N."/>
            <person name="Kumar H."/>
            <person name="Anbarasu A."/>
            <person name="Ramaiah S."/>
        </authorList>
    </citation>
    <scope>NUCLEOTIDE SEQUENCE [LARGE SCALE GENOMIC DNA]</scope>
    <source>
        <strain evidence="10 11">A57</strain>
    </source>
</reference>
<dbReference type="RefSeq" id="WP_376734167.1">
    <property type="nucleotide sequence ID" value="NZ_JAYMRP010000021.1"/>
</dbReference>
<dbReference type="PANTHER" id="PTHR47737">
    <property type="entry name" value="GLYCINE BETAINE/PROLINE BETAINE TRANSPORT SYSTEM PERMEASE PROTEIN PROW"/>
    <property type="match status" value="1"/>
</dbReference>
<feature type="transmembrane region" description="Helical" evidence="7">
    <location>
        <begin position="215"/>
        <end position="242"/>
    </location>
</feature>
<comment type="subcellular location">
    <subcellularLocation>
        <location evidence="7">Cell membrane</location>
        <topology evidence="7">Multi-pass membrane protein</topology>
    </subcellularLocation>
    <subcellularLocation>
        <location evidence="1">Membrane</location>
        <topology evidence="1">Multi-pass membrane protein</topology>
    </subcellularLocation>
</comment>
<feature type="transmembrane region" description="Helical" evidence="7">
    <location>
        <begin position="170"/>
        <end position="194"/>
    </location>
</feature>
<dbReference type="EMBL" id="JAYMRP010000021">
    <property type="protein sequence ID" value="MFB8775568.1"/>
    <property type="molecule type" value="Genomic_DNA"/>
</dbReference>
<keyword evidence="3" id="KW-1003">Cell membrane</keyword>
<evidence type="ECO:0000313" key="11">
    <source>
        <dbReference type="Proteomes" id="UP001585080"/>
    </source>
</evidence>
<keyword evidence="4 7" id="KW-0812">Transmembrane</keyword>
<dbReference type="Pfam" id="PF00528">
    <property type="entry name" value="BPD_transp_1"/>
    <property type="match status" value="2"/>
</dbReference>
<evidence type="ECO:0000256" key="3">
    <source>
        <dbReference type="ARBA" id="ARBA00022475"/>
    </source>
</evidence>
<dbReference type="InterPro" id="IPR000515">
    <property type="entry name" value="MetI-like"/>
</dbReference>
<feature type="region of interest" description="Disordered" evidence="8">
    <location>
        <begin position="1"/>
        <end position="23"/>
    </location>
</feature>
<feature type="transmembrane region" description="Helical" evidence="7">
    <location>
        <begin position="615"/>
        <end position="635"/>
    </location>
</feature>
<feature type="transmembrane region" description="Helical" evidence="7">
    <location>
        <begin position="44"/>
        <end position="63"/>
    </location>
</feature>
<evidence type="ECO:0000256" key="5">
    <source>
        <dbReference type="ARBA" id="ARBA00022989"/>
    </source>
</evidence>
<evidence type="ECO:0000256" key="4">
    <source>
        <dbReference type="ARBA" id="ARBA00022692"/>
    </source>
</evidence>
<evidence type="ECO:0000256" key="1">
    <source>
        <dbReference type="ARBA" id="ARBA00004141"/>
    </source>
</evidence>
<proteinExistence type="inferred from homology"/>
<feature type="transmembrane region" description="Helical" evidence="7">
    <location>
        <begin position="293"/>
        <end position="313"/>
    </location>
</feature>
<gene>
    <name evidence="10" type="ORF">VSS16_22975</name>
</gene>
<name>A0ABV5EFD1_9ACTN</name>
<keyword evidence="6 7" id="KW-0472">Membrane</keyword>
<dbReference type="PROSITE" id="PS50928">
    <property type="entry name" value="ABC_TM1"/>
    <property type="match status" value="2"/>
</dbReference>